<dbReference type="InterPro" id="IPR029479">
    <property type="entry name" value="Nitroreductase"/>
</dbReference>
<organism evidence="4">
    <name type="scientific">marine sediment metagenome</name>
    <dbReference type="NCBI Taxonomy" id="412755"/>
    <lineage>
        <taxon>unclassified sequences</taxon>
        <taxon>metagenomes</taxon>
        <taxon>ecological metagenomes</taxon>
    </lineage>
</organism>
<comment type="caution">
    <text evidence="4">The sequence shown here is derived from an EMBL/GenBank/DDBJ whole genome shotgun (WGS) entry which is preliminary data.</text>
</comment>
<sequence>MEFESVIKSRESVRDYADKKVEDEKINFVLECARLAPSWTNKQCWQFIVVKDKKIIKDLSKTSIINRWLKNVPVIIVACGDPKQSGFRNDIDYFIVDVSIALEHLVLAATDKGLGTCWIGGFNGKKVKEILEIPENIRVVALTPLGYPAEKKRFAGKLGKIVIQSKKRKSLDKMIHINKW</sequence>
<evidence type="ECO:0000313" key="4">
    <source>
        <dbReference type="EMBL" id="GAG61374.1"/>
    </source>
</evidence>
<evidence type="ECO:0000256" key="1">
    <source>
        <dbReference type="ARBA" id="ARBA00007118"/>
    </source>
</evidence>
<dbReference type="AlphaFoldDB" id="X0YWX4"/>
<protein>
    <recommendedName>
        <fullName evidence="3">Nitroreductase domain-containing protein</fullName>
    </recommendedName>
</protein>
<comment type="similarity">
    <text evidence="1">Belongs to the nitroreductase family.</text>
</comment>
<dbReference type="InterPro" id="IPR000415">
    <property type="entry name" value="Nitroreductase-like"/>
</dbReference>
<feature type="domain" description="Nitroreductase" evidence="3">
    <location>
        <begin position="7"/>
        <end position="61"/>
    </location>
</feature>
<dbReference type="SUPFAM" id="SSF55469">
    <property type="entry name" value="FMN-dependent nitroreductase-like"/>
    <property type="match status" value="1"/>
</dbReference>
<evidence type="ECO:0000256" key="2">
    <source>
        <dbReference type="ARBA" id="ARBA00023002"/>
    </source>
</evidence>
<dbReference type="PANTHER" id="PTHR43673">
    <property type="entry name" value="NAD(P)H NITROREDUCTASE YDGI-RELATED"/>
    <property type="match status" value="1"/>
</dbReference>
<keyword evidence="2" id="KW-0560">Oxidoreductase</keyword>
<dbReference type="PANTHER" id="PTHR43673:SF10">
    <property type="entry name" value="NADH DEHYDROGENASE_NAD(P)H NITROREDUCTASE XCC3605-RELATED"/>
    <property type="match status" value="1"/>
</dbReference>
<gene>
    <name evidence="4" type="ORF">S01H4_20096</name>
</gene>
<dbReference type="Gene3D" id="3.40.109.10">
    <property type="entry name" value="NADH Oxidase"/>
    <property type="match status" value="1"/>
</dbReference>
<accession>X0YWX4</accession>
<dbReference type="GO" id="GO:0016491">
    <property type="term" value="F:oxidoreductase activity"/>
    <property type="evidence" value="ECO:0007669"/>
    <property type="project" value="UniProtKB-KW"/>
</dbReference>
<evidence type="ECO:0000259" key="3">
    <source>
        <dbReference type="Pfam" id="PF00881"/>
    </source>
</evidence>
<proteinExistence type="inferred from homology"/>
<name>X0YWX4_9ZZZZ</name>
<dbReference type="CDD" id="cd02139">
    <property type="entry name" value="nitroreductase"/>
    <property type="match status" value="1"/>
</dbReference>
<dbReference type="EMBL" id="BART01009009">
    <property type="protein sequence ID" value="GAG61374.1"/>
    <property type="molecule type" value="Genomic_DNA"/>
</dbReference>
<feature type="domain" description="Nitroreductase" evidence="3">
    <location>
        <begin position="64"/>
        <end position="147"/>
    </location>
</feature>
<dbReference type="Pfam" id="PF00881">
    <property type="entry name" value="Nitroreductase"/>
    <property type="match status" value="2"/>
</dbReference>
<reference evidence="4" key="1">
    <citation type="journal article" date="2014" name="Front. Microbiol.">
        <title>High frequency of phylogenetically diverse reductive dehalogenase-homologous genes in deep subseafloor sedimentary metagenomes.</title>
        <authorList>
            <person name="Kawai M."/>
            <person name="Futagami T."/>
            <person name="Toyoda A."/>
            <person name="Takaki Y."/>
            <person name="Nishi S."/>
            <person name="Hori S."/>
            <person name="Arai W."/>
            <person name="Tsubouchi T."/>
            <person name="Morono Y."/>
            <person name="Uchiyama I."/>
            <person name="Ito T."/>
            <person name="Fujiyama A."/>
            <person name="Inagaki F."/>
            <person name="Takami H."/>
        </authorList>
    </citation>
    <scope>NUCLEOTIDE SEQUENCE</scope>
    <source>
        <strain evidence="4">Expedition CK06-06</strain>
    </source>
</reference>